<sequence>MKHNMMSSSSRRRRRRRRNKRRQKPEHTLSTRHLDDPPTTRLSLPNLEQQKKQRGKGNTSLRPDDNTHTSSLQHKHPSLFLLQPTITTFSFFPTYLYIETLLIATNMKQQNLQNKTSRN</sequence>
<gene>
    <name evidence="3" type="ORF">Pcinc_034473</name>
</gene>
<comment type="caution">
    <text evidence="3">The sequence shown here is derived from an EMBL/GenBank/DDBJ whole genome shotgun (WGS) entry which is preliminary data.</text>
</comment>
<feature type="compositionally biased region" description="Basic residues" evidence="1">
    <location>
        <begin position="10"/>
        <end position="24"/>
    </location>
</feature>
<keyword evidence="4" id="KW-1185">Reference proteome</keyword>
<feature type="transmembrane region" description="Helical" evidence="2">
    <location>
        <begin position="79"/>
        <end position="98"/>
    </location>
</feature>
<feature type="compositionally biased region" description="Basic and acidic residues" evidence="1">
    <location>
        <begin position="25"/>
        <end position="38"/>
    </location>
</feature>
<keyword evidence="2" id="KW-0812">Transmembrane</keyword>
<evidence type="ECO:0000256" key="2">
    <source>
        <dbReference type="SAM" id="Phobius"/>
    </source>
</evidence>
<proteinExistence type="predicted"/>
<keyword evidence="2" id="KW-1133">Transmembrane helix</keyword>
<dbReference type="EMBL" id="JAWQEG010005032">
    <property type="protein sequence ID" value="KAK3859397.1"/>
    <property type="molecule type" value="Genomic_DNA"/>
</dbReference>
<dbReference type="AlphaFoldDB" id="A0AAE1EQ64"/>
<evidence type="ECO:0000256" key="1">
    <source>
        <dbReference type="SAM" id="MobiDB-lite"/>
    </source>
</evidence>
<evidence type="ECO:0000313" key="4">
    <source>
        <dbReference type="Proteomes" id="UP001286313"/>
    </source>
</evidence>
<name>A0AAE1EQ64_PETCI</name>
<organism evidence="3 4">
    <name type="scientific">Petrolisthes cinctipes</name>
    <name type="common">Flat porcelain crab</name>
    <dbReference type="NCBI Taxonomy" id="88211"/>
    <lineage>
        <taxon>Eukaryota</taxon>
        <taxon>Metazoa</taxon>
        <taxon>Ecdysozoa</taxon>
        <taxon>Arthropoda</taxon>
        <taxon>Crustacea</taxon>
        <taxon>Multicrustacea</taxon>
        <taxon>Malacostraca</taxon>
        <taxon>Eumalacostraca</taxon>
        <taxon>Eucarida</taxon>
        <taxon>Decapoda</taxon>
        <taxon>Pleocyemata</taxon>
        <taxon>Anomura</taxon>
        <taxon>Galatheoidea</taxon>
        <taxon>Porcellanidae</taxon>
        <taxon>Petrolisthes</taxon>
    </lineage>
</organism>
<feature type="region of interest" description="Disordered" evidence="1">
    <location>
        <begin position="1"/>
        <end position="78"/>
    </location>
</feature>
<accession>A0AAE1EQ64</accession>
<protein>
    <submittedName>
        <fullName evidence="3">Uncharacterized protein</fullName>
    </submittedName>
</protein>
<reference evidence="3" key="1">
    <citation type="submission" date="2023-10" db="EMBL/GenBank/DDBJ databases">
        <title>Genome assemblies of two species of porcelain crab, Petrolisthes cinctipes and Petrolisthes manimaculis (Anomura: Porcellanidae).</title>
        <authorList>
            <person name="Angst P."/>
        </authorList>
    </citation>
    <scope>NUCLEOTIDE SEQUENCE</scope>
    <source>
        <strain evidence="3">PB745_01</strain>
        <tissue evidence="3">Gill</tissue>
    </source>
</reference>
<keyword evidence="2" id="KW-0472">Membrane</keyword>
<dbReference type="Proteomes" id="UP001286313">
    <property type="component" value="Unassembled WGS sequence"/>
</dbReference>
<evidence type="ECO:0000313" key="3">
    <source>
        <dbReference type="EMBL" id="KAK3859397.1"/>
    </source>
</evidence>